<protein>
    <submittedName>
        <fullName evidence="1">Uncharacterized protein</fullName>
    </submittedName>
</protein>
<gene>
    <name evidence="1" type="ORF">C923_01076</name>
</gene>
<dbReference type="Proteomes" id="UP000030697">
    <property type="component" value="Unassembled WGS sequence"/>
</dbReference>
<dbReference type="AlphaFoldDB" id="W7JH20"/>
<reference evidence="1 2" key="1">
    <citation type="submission" date="2013-02" db="EMBL/GenBank/DDBJ databases">
        <title>The Genome Sequence of Plasmodium falciparum UGT5.1.</title>
        <authorList>
            <consortium name="The Broad Institute Genome Sequencing Platform"/>
            <consortium name="The Broad Institute Genome Sequencing Center for Infectious Disease"/>
            <person name="Neafsey D."/>
            <person name="Cheeseman I."/>
            <person name="Volkman S."/>
            <person name="Adams J."/>
            <person name="Walker B."/>
            <person name="Young S.K."/>
            <person name="Zeng Q."/>
            <person name="Gargeya S."/>
            <person name="Fitzgerald M."/>
            <person name="Haas B."/>
            <person name="Abouelleil A."/>
            <person name="Alvarado L."/>
            <person name="Arachchi H.M."/>
            <person name="Berlin A.M."/>
            <person name="Chapman S.B."/>
            <person name="Dewar J."/>
            <person name="Goldberg J."/>
            <person name="Griggs A."/>
            <person name="Gujja S."/>
            <person name="Hansen M."/>
            <person name="Howarth C."/>
            <person name="Imamovic A."/>
            <person name="Larimer J."/>
            <person name="McCowan C."/>
            <person name="Murphy C."/>
            <person name="Neiman D."/>
            <person name="Pearson M."/>
            <person name="Priest M."/>
            <person name="Roberts A."/>
            <person name="Saif S."/>
            <person name="Shea T."/>
            <person name="Sisk P."/>
            <person name="Sykes S."/>
            <person name="Wortman J."/>
            <person name="Nusbaum C."/>
            <person name="Birren B."/>
        </authorList>
    </citation>
    <scope>NUCLEOTIDE SEQUENCE [LARGE SCALE GENOMIC DNA]</scope>
    <source>
        <strain evidence="1 2">UGT5.1</strain>
    </source>
</reference>
<dbReference type="OrthoDB" id="376001at2759"/>
<evidence type="ECO:0000313" key="1">
    <source>
        <dbReference type="EMBL" id="EWC78257.1"/>
    </source>
</evidence>
<accession>W7JH20</accession>
<name>W7JH20_PLAFA</name>
<sequence length="94" mass="10937">MENEQLNSLLFPDNTDEKDVNINVDISNKNEALENYLSLYTSQNIYDEPMNNNSNTLNNIGLNIAQNYIDSDFFNNMEWNKLTKNEINNINSLQ</sequence>
<dbReference type="EMBL" id="KE124448">
    <property type="protein sequence ID" value="EWC78257.1"/>
    <property type="molecule type" value="Genomic_DNA"/>
</dbReference>
<proteinExistence type="predicted"/>
<evidence type="ECO:0000313" key="2">
    <source>
        <dbReference type="Proteomes" id="UP000030697"/>
    </source>
</evidence>
<organism evidence="1 2">
    <name type="scientific">Plasmodium falciparum UGT5.1</name>
    <dbReference type="NCBI Taxonomy" id="1237627"/>
    <lineage>
        <taxon>Eukaryota</taxon>
        <taxon>Sar</taxon>
        <taxon>Alveolata</taxon>
        <taxon>Apicomplexa</taxon>
        <taxon>Aconoidasida</taxon>
        <taxon>Haemosporida</taxon>
        <taxon>Plasmodiidae</taxon>
        <taxon>Plasmodium</taxon>
        <taxon>Plasmodium (Laverania)</taxon>
    </lineage>
</organism>